<feature type="region of interest" description="Disordered" evidence="6">
    <location>
        <begin position="118"/>
        <end position="139"/>
    </location>
</feature>
<gene>
    <name evidence="9" type="ORF">SCF082_LOCUS28245</name>
</gene>
<dbReference type="PANTHER" id="PTHR47966">
    <property type="entry name" value="BETA-SITE APP-CLEAVING ENZYME, ISOFORM A-RELATED"/>
    <property type="match status" value="1"/>
</dbReference>
<dbReference type="InterPro" id="IPR021109">
    <property type="entry name" value="Peptidase_aspartic_dom_sf"/>
</dbReference>
<evidence type="ECO:0000313" key="10">
    <source>
        <dbReference type="Proteomes" id="UP001642464"/>
    </source>
</evidence>
<dbReference type="Proteomes" id="UP001642464">
    <property type="component" value="Unassembled WGS sequence"/>
</dbReference>
<dbReference type="PROSITE" id="PS00141">
    <property type="entry name" value="ASP_PROTEASE"/>
    <property type="match status" value="1"/>
</dbReference>
<keyword evidence="10" id="KW-1185">Reference proteome</keyword>
<dbReference type="PRINTS" id="PR00792">
    <property type="entry name" value="PEPSIN"/>
</dbReference>
<dbReference type="EMBL" id="CAXAMM010022223">
    <property type="protein sequence ID" value="CAK9051470.1"/>
    <property type="molecule type" value="Genomic_DNA"/>
</dbReference>
<dbReference type="Gene3D" id="2.40.70.10">
    <property type="entry name" value="Acid Proteases"/>
    <property type="match status" value="2"/>
</dbReference>
<evidence type="ECO:0000256" key="1">
    <source>
        <dbReference type="ARBA" id="ARBA00007447"/>
    </source>
</evidence>
<dbReference type="InterPro" id="IPR001969">
    <property type="entry name" value="Aspartic_peptidase_AS"/>
</dbReference>
<feature type="domain" description="Peptidase A1" evidence="8">
    <location>
        <begin position="75"/>
        <end position="388"/>
    </location>
</feature>
<name>A0ABP0MMY4_9DINO</name>
<organism evidence="9 10">
    <name type="scientific">Durusdinium trenchii</name>
    <dbReference type="NCBI Taxonomy" id="1381693"/>
    <lineage>
        <taxon>Eukaryota</taxon>
        <taxon>Sar</taxon>
        <taxon>Alveolata</taxon>
        <taxon>Dinophyceae</taxon>
        <taxon>Suessiales</taxon>
        <taxon>Symbiodiniaceae</taxon>
        <taxon>Durusdinium</taxon>
    </lineage>
</organism>
<evidence type="ECO:0000256" key="4">
    <source>
        <dbReference type="ARBA" id="ARBA00022801"/>
    </source>
</evidence>
<evidence type="ECO:0000256" key="3">
    <source>
        <dbReference type="ARBA" id="ARBA00022750"/>
    </source>
</evidence>
<proteinExistence type="inferred from homology"/>
<feature type="compositionally biased region" description="Polar residues" evidence="6">
    <location>
        <begin position="120"/>
        <end position="132"/>
    </location>
</feature>
<dbReference type="InterPro" id="IPR033121">
    <property type="entry name" value="PEPTIDASE_A1"/>
</dbReference>
<protein>
    <submittedName>
        <fullName evidence="9">Pepsin A</fullName>
    </submittedName>
</protein>
<comment type="caution">
    <text evidence="9">The sequence shown here is derived from an EMBL/GenBank/DDBJ whole genome shotgun (WGS) entry which is preliminary data.</text>
</comment>
<comment type="similarity">
    <text evidence="1 5">Belongs to the peptidase A1 family.</text>
</comment>
<dbReference type="SUPFAM" id="SSF50630">
    <property type="entry name" value="Acid proteases"/>
    <property type="match status" value="1"/>
</dbReference>
<sequence>MSRAALSLLLASCLCSGSKLLESHTAARTGLKSSHSILLKRANHSIAQTRARSASRLQAFSSVDALSSVVHKTAYYGNIHIGHPAQTATVVFDTGSGNLMVPSTLCDDSACLRHKRFDPSKSSSAENLQSDGQAAGPLDQRDQLTVTFGTGEITGVFLRDDVCIGHLCANMEFIGASHETAEPFGSFDFDGVLGLALPQMTQGTHFSIMDRMEAAGNLRHPIFSVFLSDSDEEDSEITFGDVKEERMVGSMFWVPVSRQTGYWQVQMEDIAIGNKQQNLCSDCQVAVDTGTSMLAGPSAVIGELTKRLNVAPDCSNYQELPDLGFVVAGHVMNLKPSDYVDKSAGSCSPSLMSLDVPPPNGPLFIFGDPFLRKFYSAYDLRRHRVGFAVARHVGVPEARAQALLVSLGSGVQKGFLSK</sequence>
<evidence type="ECO:0000313" key="9">
    <source>
        <dbReference type="EMBL" id="CAK9051470.1"/>
    </source>
</evidence>
<feature type="chain" id="PRO_5045116018" evidence="7">
    <location>
        <begin position="18"/>
        <end position="418"/>
    </location>
</feature>
<dbReference type="InterPro" id="IPR001461">
    <property type="entry name" value="Aspartic_peptidase_A1"/>
</dbReference>
<feature type="signal peptide" evidence="7">
    <location>
        <begin position="1"/>
        <end position="17"/>
    </location>
</feature>
<keyword evidence="3 5" id="KW-0064">Aspartyl protease</keyword>
<evidence type="ECO:0000259" key="8">
    <source>
        <dbReference type="PROSITE" id="PS51767"/>
    </source>
</evidence>
<keyword evidence="2 5" id="KW-0645">Protease</keyword>
<reference evidence="9 10" key="1">
    <citation type="submission" date="2024-02" db="EMBL/GenBank/DDBJ databases">
        <authorList>
            <person name="Chen Y."/>
            <person name="Shah S."/>
            <person name="Dougan E. K."/>
            <person name="Thang M."/>
            <person name="Chan C."/>
        </authorList>
    </citation>
    <scope>NUCLEOTIDE SEQUENCE [LARGE SCALE GENOMIC DNA]</scope>
</reference>
<evidence type="ECO:0000256" key="6">
    <source>
        <dbReference type="SAM" id="MobiDB-lite"/>
    </source>
</evidence>
<evidence type="ECO:0000256" key="5">
    <source>
        <dbReference type="RuleBase" id="RU000454"/>
    </source>
</evidence>
<accession>A0ABP0MMY4</accession>
<evidence type="ECO:0000256" key="2">
    <source>
        <dbReference type="ARBA" id="ARBA00022670"/>
    </source>
</evidence>
<dbReference type="PROSITE" id="PS51767">
    <property type="entry name" value="PEPTIDASE_A1"/>
    <property type="match status" value="1"/>
</dbReference>
<evidence type="ECO:0000256" key="7">
    <source>
        <dbReference type="SAM" id="SignalP"/>
    </source>
</evidence>
<keyword evidence="4 5" id="KW-0378">Hydrolase</keyword>
<dbReference type="Pfam" id="PF00026">
    <property type="entry name" value="Asp"/>
    <property type="match status" value="1"/>
</dbReference>
<keyword evidence="7" id="KW-0732">Signal</keyword>
<dbReference type="PANTHER" id="PTHR47966:SF51">
    <property type="entry name" value="BETA-SITE APP-CLEAVING ENZYME, ISOFORM A-RELATED"/>
    <property type="match status" value="1"/>
</dbReference>